<dbReference type="PANTHER" id="PTHR43791">
    <property type="entry name" value="PERMEASE-RELATED"/>
    <property type="match status" value="1"/>
</dbReference>
<dbReference type="InterPro" id="IPR020846">
    <property type="entry name" value="MFS_dom"/>
</dbReference>
<organism evidence="9 10">
    <name type="scientific">Aspergillus nomiae NRRL (strain ATCC 15546 / NRRL 13137 / CBS 260.88 / M93)</name>
    <dbReference type="NCBI Taxonomy" id="1509407"/>
    <lineage>
        <taxon>Eukaryota</taxon>
        <taxon>Fungi</taxon>
        <taxon>Dikarya</taxon>
        <taxon>Ascomycota</taxon>
        <taxon>Pezizomycotina</taxon>
        <taxon>Eurotiomycetes</taxon>
        <taxon>Eurotiomycetidae</taxon>
        <taxon>Eurotiales</taxon>
        <taxon>Aspergillaceae</taxon>
        <taxon>Aspergillus</taxon>
        <taxon>Aspergillus subgen. Circumdati</taxon>
    </lineage>
</organism>
<feature type="transmembrane region" description="Helical" evidence="7">
    <location>
        <begin position="396"/>
        <end position="423"/>
    </location>
</feature>
<feature type="transmembrane region" description="Helical" evidence="7">
    <location>
        <begin position="324"/>
        <end position="344"/>
    </location>
</feature>
<feature type="transmembrane region" description="Helical" evidence="7">
    <location>
        <begin position="707"/>
        <end position="729"/>
    </location>
</feature>
<dbReference type="Proteomes" id="UP000037505">
    <property type="component" value="Unassembled WGS sequence"/>
</dbReference>
<feature type="transmembrane region" description="Helical" evidence="7">
    <location>
        <begin position="523"/>
        <end position="541"/>
    </location>
</feature>
<dbReference type="PROSITE" id="PS50850">
    <property type="entry name" value="MFS"/>
    <property type="match status" value="1"/>
</dbReference>
<dbReference type="GO" id="GO:0016020">
    <property type="term" value="C:membrane"/>
    <property type="evidence" value="ECO:0007669"/>
    <property type="project" value="UniProtKB-SubCell"/>
</dbReference>
<protein>
    <recommendedName>
        <fullName evidence="8">Major facilitator superfamily (MFS) profile domain-containing protein</fullName>
    </recommendedName>
</protein>
<dbReference type="RefSeq" id="XP_015404821.1">
    <property type="nucleotide sequence ID" value="XM_015551824.1"/>
</dbReference>
<dbReference type="FunFam" id="1.20.1250.20:FF:000064">
    <property type="entry name" value="MFS allantoate transporter"/>
    <property type="match status" value="1"/>
</dbReference>
<dbReference type="OrthoDB" id="6730379at2759"/>
<dbReference type="InterPro" id="IPR029020">
    <property type="entry name" value="Ammonium/urea_transptr"/>
</dbReference>
<feature type="transmembrane region" description="Helical" evidence="7">
    <location>
        <begin position="206"/>
        <end position="224"/>
    </location>
</feature>
<dbReference type="InterPro" id="IPR011701">
    <property type="entry name" value="MFS"/>
</dbReference>
<evidence type="ECO:0000313" key="10">
    <source>
        <dbReference type="Proteomes" id="UP000037505"/>
    </source>
</evidence>
<dbReference type="Pfam" id="PF00909">
    <property type="entry name" value="Ammonium_transp"/>
    <property type="match status" value="1"/>
</dbReference>
<dbReference type="GeneID" id="26808372"/>
<feature type="transmembrane region" description="Helical" evidence="7">
    <location>
        <begin position="680"/>
        <end position="700"/>
    </location>
</feature>
<feature type="transmembrane region" description="Helical" evidence="7">
    <location>
        <begin position="231"/>
        <end position="249"/>
    </location>
</feature>
<feature type="transmembrane region" description="Helical" evidence="7">
    <location>
        <begin position="791"/>
        <end position="808"/>
    </location>
</feature>
<dbReference type="STRING" id="1509407.A0A0L1IXK2"/>
<dbReference type="Gene3D" id="1.10.3430.10">
    <property type="entry name" value="Ammonium transporter AmtB like domains"/>
    <property type="match status" value="1"/>
</dbReference>
<evidence type="ECO:0000256" key="4">
    <source>
        <dbReference type="ARBA" id="ARBA00022989"/>
    </source>
</evidence>
<feature type="domain" description="Major facilitator superfamily (MFS) profile" evidence="8">
    <location>
        <begin position="164"/>
        <end position="579"/>
    </location>
</feature>
<feature type="transmembrane region" description="Helical" evidence="7">
    <location>
        <begin position="490"/>
        <end position="511"/>
    </location>
</feature>
<dbReference type="GO" id="GO:0008519">
    <property type="term" value="F:ammonium channel activity"/>
    <property type="evidence" value="ECO:0007669"/>
    <property type="project" value="InterPro"/>
</dbReference>
<feature type="transmembrane region" description="Helical" evidence="7">
    <location>
        <begin position="261"/>
        <end position="281"/>
    </location>
</feature>
<feature type="transmembrane region" description="Helical" evidence="7">
    <location>
        <begin position="429"/>
        <end position="451"/>
    </location>
</feature>
<evidence type="ECO:0000256" key="3">
    <source>
        <dbReference type="ARBA" id="ARBA00022692"/>
    </source>
</evidence>
<proteinExistence type="inferred from homology"/>
<evidence type="ECO:0000256" key="5">
    <source>
        <dbReference type="ARBA" id="ARBA00023136"/>
    </source>
</evidence>
<evidence type="ECO:0000256" key="1">
    <source>
        <dbReference type="ARBA" id="ARBA00004141"/>
    </source>
</evidence>
<sequence length="994" mass="108182">MLHVGCTPHVGHAIIIFICICQTQVTIIFVITGPSADYSQSLLQFAEAKSGDVDIKQPQSSCLGWTFAELGADIGGFADEALLSYLSSGAAVPWGESLHFYRPLKPDTMEKQQEVPPGTTPEIDDLKLGPETSVAKDVDLGQMLGMDITPQQERKVLLKLDLILIPLMGICYMMQYMDKLALSQATMFNLRQDLNLQGTQYSWSSAVFYFGYFAWSWPSSYLIVRLPIAKYLSASVLVWGGVLMCHAAAKSFGGLMAARFFLGVGEAAIAPGFALIIGMYYKREEQPARQAAWFFGNCVSTVIGGVVAYGIGTIKVNAISSWQLLFLFLGAITAAISVFLVILLPDSPQKAIFLTKTERTIAVQRTLKNKTGVMDGGEFKWNQAWLAIRDPQTWFLVLYTFSVNLCNGGITSFSSIIISGFGFSQIKSLLMQMPLGAAQIVFLVITAGVATVIPNTRILMMIFNTTMSLVGMVLVWKLDEDNQKGRLTGLALGAVFAVNIPLALSIISSNVAGFTKRSTTSALMFAAYCVGNIIGPQFFLASEEPHYPTGMKGAISGLALGAFFLICLFVYYIVENKRRDSAYGPPTQLTEEEERMQGLSNKTDLEIESFLGLAYSGYSTRFNSLASFYPGLLAVAVCSIQWWMLGYSLAYGEGNSVFGGFSKIFHIGVLADPVGSIPEILFSEFQLIFCATVCAIAIGGACERGRLLPLIPFIFLWCTFVYTPLAHMVWAENGFLANLGALDFAGGTPVHICSGATATAMSLYLSYPLFRSKRSPIRTPQHLVLHKPHNTLCQLLALIIIWNAWLAFDAGTTLALNFKSVMAACVTNLCAASGALTWASLTYYETGKWSLDSTFLGAIAGLVLITPSAGFIDMTTAFGFGVLGACLGRQALRLKFTKRAARWRWVDNGDTFATHCLGGFLGTIVTGLFARREVAAYDGSTVIKGGVVFDGHWGQLWIQIVEAVIGFVWSFGWSYTLYALVDCVPGFEVLGTDE</sequence>
<feature type="transmembrane region" description="Helical" evidence="7">
    <location>
        <begin position="625"/>
        <end position="645"/>
    </location>
</feature>
<keyword evidence="5 7" id="KW-0472">Membrane</keyword>
<evidence type="ECO:0000259" key="8">
    <source>
        <dbReference type="PROSITE" id="PS50850"/>
    </source>
</evidence>
<dbReference type="PANTHER" id="PTHR43791:SF103">
    <property type="entry name" value="MAJOR FACILITATOR SUPERFAMILY (MFS) PROFILE DOMAIN-CONTAINING PROTEIN-RELATED"/>
    <property type="match status" value="1"/>
</dbReference>
<comment type="subcellular location">
    <subcellularLocation>
        <location evidence="1">Membrane</location>
        <topology evidence="1">Multi-pass membrane protein</topology>
    </subcellularLocation>
</comment>
<dbReference type="Gene3D" id="1.20.1250.20">
    <property type="entry name" value="MFS general substrate transporter like domains"/>
    <property type="match status" value="2"/>
</dbReference>
<feature type="transmembrane region" description="Helical" evidence="7">
    <location>
        <begin position="458"/>
        <end position="478"/>
    </location>
</feature>
<evidence type="ECO:0000313" key="9">
    <source>
        <dbReference type="EMBL" id="KNG83898.1"/>
    </source>
</evidence>
<keyword evidence="4 7" id="KW-1133">Transmembrane helix</keyword>
<comment type="caution">
    <text evidence="9">The sequence shown here is derived from an EMBL/GenBank/DDBJ whole genome shotgun (WGS) entry which is preliminary data.</text>
</comment>
<keyword evidence="2" id="KW-0813">Transport</keyword>
<evidence type="ECO:0000256" key="7">
    <source>
        <dbReference type="SAM" id="Phobius"/>
    </source>
</evidence>
<comment type="similarity">
    <text evidence="6">Belongs to the major facilitator superfamily. Allantoate permease family.</text>
</comment>
<dbReference type="SUPFAM" id="SSF103473">
    <property type="entry name" value="MFS general substrate transporter"/>
    <property type="match status" value="1"/>
</dbReference>
<keyword evidence="3 7" id="KW-0812">Transmembrane</keyword>
<feature type="transmembrane region" description="Helical" evidence="7">
    <location>
        <begin position="553"/>
        <end position="574"/>
    </location>
</feature>
<name>A0A0L1IXK2_ASPN3</name>
<reference evidence="9 10" key="1">
    <citation type="submission" date="2014-06" db="EMBL/GenBank/DDBJ databases">
        <title>The Genome of the Aflatoxigenic Filamentous Fungus Aspergillus nomius.</title>
        <authorList>
            <person name="Moore M.G."/>
            <person name="Shannon B.M."/>
            <person name="Brian M.M."/>
        </authorList>
    </citation>
    <scope>NUCLEOTIDE SEQUENCE [LARGE SCALE GENOMIC DNA]</scope>
    <source>
        <strain evidence="9 10">NRRL 13137</strain>
    </source>
</reference>
<dbReference type="AlphaFoldDB" id="A0A0L1IXK2"/>
<feature type="transmembrane region" description="Helical" evidence="7">
    <location>
        <begin position="749"/>
        <end position="770"/>
    </location>
</feature>
<feature type="transmembrane region" description="Helical" evidence="7">
    <location>
        <begin position="853"/>
        <end position="872"/>
    </location>
</feature>
<gene>
    <name evidence="9" type="ORF">ANOM_006568</name>
</gene>
<dbReference type="InterPro" id="IPR036259">
    <property type="entry name" value="MFS_trans_sf"/>
</dbReference>
<evidence type="ECO:0000256" key="6">
    <source>
        <dbReference type="ARBA" id="ARBA00037968"/>
    </source>
</evidence>
<keyword evidence="10" id="KW-1185">Reference proteome</keyword>
<dbReference type="EMBL" id="JNOM01000240">
    <property type="protein sequence ID" value="KNG83898.1"/>
    <property type="molecule type" value="Genomic_DNA"/>
</dbReference>
<feature type="transmembrane region" description="Helical" evidence="7">
    <location>
        <begin position="820"/>
        <end position="841"/>
    </location>
</feature>
<feature type="transmembrane region" description="Helical" evidence="7">
    <location>
        <begin position="293"/>
        <end position="312"/>
    </location>
</feature>
<evidence type="ECO:0000256" key="2">
    <source>
        <dbReference type="ARBA" id="ARBA00022448"/>
    </source>
</evidence>
<feature type="transmembrane region" description="Helical" evidence="7">
    <location>
        <begin position="156"/>
        <end position="177"/>
    </location>
</feature>
<feature type="transmembrane region" description="Helical" evidence="7">
    <location>
        <begin position="12"/>
        <end position="31"/>
    </location>
</feature>
<dbReference type="InterPro" id="IPR024041">
    <property type="entry name" value="NH4_transpt_AmtB-like_dom"/>
</dbReference>
<dbReference type="Pfam" id="PF07690">
    <property type="entry name" value="MFS_1"/>
    <property type="match status" value="1"/>
</dbReference>
<dbReference type="SUPFAM" id="SSF111352">
    <property type="entry name" value="Ammonium transporter"/>
    <property type="match status" value="1"/>
</dbReference>
<accession>A0A0L1IXK2</accession>